<keyword evidence="1" id="KW-1133">Transmembrane helix</keyword>
<keyword evidence="1" id="KW-0472">Membrane</keyword>
<accession>A0A9W4TFC9</accession>
<name>A0A9W4TFC9_9FLAO</name>
<feature type="transmembrane region" description="Helical" evidence="1">
    <location>
        <begin position="45"/>
        <end position="64"/>
    </location>
</feature>
<feature type="transmembrane region" description="Helical" evidence="1">
    <location>
        <begin position="7"/>
        <end position="25"/>
    </location>
</feature>
<protein>
    <submittedName>
        <fullName evidence="2">Uncharacterized protein</fullName>
    </submittedName>
</protein>
<dbReference type="KEGG" id="fcs:TRV642_2070"/>
<evidence type="ECO:0000256" key="1">
    <source>
        <dbReference type="SAM" id="Phobius"/>
    </source>
</evidence>
<feature type="transmembrane region" description="Helical" evidence="1">
    <location>
        <begin position="76"/>
        <end position="98"/>
    </location>
</feature>
<dbReference type="AlphaFoldDB" id="A0A9W4TFC9"/>
<organism evidence="2 3">
    <name type="scientific">Flavobacterium collinsii</name>
    <dbReference type="NCBI Taxonomy" id="1114861"/>
    <lineage>
        <taxon>Bacteria</taxon>
        <taxon>Pseudomonadati</taxon>
        <taxon>Bacteroidota</taxon>
        <taxon>Flavobacteriia</taxon>
        <taxon>Flavobacteriales</taxon>
        <taxon>Flavobacteriaceae</taxon>
        <taxon>Flavobacterium</taxon>
    </lineage>
</organism>
<gene>
    <name evidence="2" type="ORF">TRV642_2070</name>
</gene>
<reference evidence="2" key="1">
    <citation type="submission" date="2022-09" db="EMBL/GenBank/DDBJ databases">
        <authorList>
            <person name="Duchaud E."/>
        </authorList>
    </citation>
    <scope>NUCLEOTIDE SEQUENCE</scope>
    <source>
        <strain evidence="2">TRV642</strain>
    </source>
</reference>
<sequence>MSKVKNYFLYTIFILFTVSGVYLLVDSFINPETEFSNAFTLKKRIKYINCILLFGGLGYIHYLIKERKIETNENTFKTNIAMFFACLIFVLNCLLLVLHPEEFKKGNKLIKMIIGYTGILFFGAGLLMSVFRLIKKLSKTN</sequence>
<dbReference type="EMBL" id="OX336425">
    <property type="protein sequence ID" value="CAI2766985.1"/>
    <property type="molecule type" value="Genomic_DNA"/>
</dbReference>
<evidence type="ECO:0000313" key="3">
    <source>
        <dbReference type="Proteomes" id="UP001152749"/>
    </source>
</evidence>
<proteinExistence type="predicted"/>
<dbReference type="Proteomes" id="UP001152749">
    <property type="component" value="Chromosome"/>
</dbReference>
<dbReference type="RefSeq" id="WP_263362912.1">
    <property type="nucleotide sequence ID" value="NZ_OX336425.1"/>
</dbReference>
<keyword evidence="1" id="KW-0812">Transmembrane</keyword>
<evidence type="ECO:0000313" key="2">
    <source>
        <dbReference type="EMBL" id="CAI2766985.1"/>
    </source>
</evidence>
<feature type="transmembrane region" description="Helical" evidence="1">
    <location>
        <begin position="113"/>
        <end position="134"/>
    </location>
</feature>